<dbReference type="InterPro" id="IPR002878">
    <property type="entry name" value="ChsH2_C"/>
</dbReference>
<dbReference type="InterPro" id="IPR052513">
    <property type="entry name" value="Thioester_dehydratase-like"/>
</dbReference>
<gene>
    <name evidence="2" type="ORF">COW96_02490</name>
</gene>
<dbReference type="PANTHER" id="PTHR34075:SF5">
    <property type="entry name" value="BLR3430 PROTEIN"/>
    <property type="match status" value="1"/>
</dbReference>
<dbReference type="AlphaFoldDB" id="A0A2H0C3G2"/>
<evidence type="ECO:0000259" key="1">
    <source>
        <dbReference type="Pfam" id="PF01796"/>
    </source>
</evidence>
<name>A0A2H0C3G2_9BACT</name>
<dbReference type="Pfam" id="PF01796">
    <property type="entry name" value="OB_ChsH2_C"/>
    <property type="match status" value="1"/>
</dbReference>
<sequence>MISPVKIWRRQKKIKKVINKIGKITSWTIVYVPPSDFKKYAPYPVVLVELENNQKMMGQLVDYEKNELKVGQLVRTVLRKTQETAVEDVIAYGLKFKPINQIDSGRAH</sequence>
<feature type="domain" description="ChsH2 C-terminal OB-fold" evidence="1">
    <location>
        <begin position="20"/>
        <end position="78"/>
    </location>
</feature>
<dbReference type="Proteomes" id="UP000230802">
    <property type="component" value="Unassembled WGS sequence"/>
</dbReference>
<comment type="caution">
    <text evidence="2">The sequence shown here is derived from an EMBL/GenBank/DDBJ whole genome shotgun (WGS) entry which is preliminary data.</text>
</comment>
<accession>A0A2H0C3G2</accession>
<evidence type="ECO:0000313" key="2">
    <source>
        <dbReference type="EMBL" id="PIP64442.1"/>
    </source>
</evidence>
<dbReference type="PANTHER" id="PTHR34075">
    <property type="entry name" value="BLR3430 PROTEIN"/>
    <property type="match status" value="1"/>
</dbReference>
<proteinExistence type="predicted"/>
<organism evidence="2 3">
    <name type="scientific">Candidatus Roizmanbacteria bacterium CG22_combo_CG10-13_8_21_14_all_33_16</name>
    <dbReference type="NCBI Taxonomy" id="1974859"/>
    <lineage>
        <taxon>Bacteria</taxon>
        <taxon>Candidatus Roizmaniibacteriota</taxon>
    </lineage>
</organism>
<dbReference type="SUPFAM" id="SSF50249">
    <property type="entry name" value="Nucleic acid-binding proteins"/>
    <property type="match status" value="1"/>
</dbReference>
<reference evidence="2 3" key="1">
    <citation type="submission" date="2017-09" db="EMBL/GenBank/DDBJ databases">
        <title>Depth-based differentiation of microbial function through sediment-hosted aquifers and enrichment of novel symbionts in the deep terrestrial subsurface.</title>
        <authorList>
            <person name="Probst A.J."/>
            <person name="Ladd B."/>
            <person name="Jarett J.K."/>
            <person name="Geller-Mcgrath D.E."/>
            <person name="Sieber C.M."/>
            <person name="Emerson J.B."/>
            <person name="Anantharaman K."/>
            <person name="Thomas B.C."/>
            <person name="Malmstrom R."/>
            <person name="Stieglmeier M."/>
            <person name="Klingl A."/>
            <person name="Woyke T."/>
            <person name="Ryan C.M."/>
            <person name="Banfield J.F."/>
        </authorList>
    </citation>
    <scope>NUCLEOTIDE SEQUENCE [LARGE SCALE GENOMIC DNA]</scope>
    <source>
        <strain evidence="2">CG22_combo_CG10-13_8_21_14_all_33_16</strain>
    </source>
</reference>
<dbReference type="InterPro" id="IPR012340">
    <property type="entry name" value="NA-bd_OB-fold"/>
</dbReference>
<evidence type="ECO:0000313" key="3">
    <source>
        <dbReference type="Proteomes" id="UP000230802"/>
    </source>
</evidence>
<protein>
    <recommendedName>
        <fullName evidence="1">ChsH2 C-terminal OB-fold domain-containing protein</fullName>
    </recommendedName>
</protein>
<dbReference type="EMBL" id="PCTD01000107">
    <property type="protein sequence ID" value="PIP64442.1"/>
    <property type="molecule type" value="Genomic_DNA"/>
</dbReference>